<dbReference type="RefSeq" id="XP_041157951.1">
    <property type="nucleotide sequence ID" value="XM_041311235.1"/>
</dbReference>
<keyword evidence="2" id="KW-1185">Reference proteome</keyword>
<sequence>MHSSRHPWHTFCLPRVCCLDSSLMKRGDYSLLWLRAGQGEMHRVVMFPFGLVLLPSAKKFQEPIITQPDFHASCLDDFRYALTQINIDSSYRCGSQATNRWHRGNLTLQLQQRIDIDIGSERYLSVFIRRVSVQSQSPWSKRARIMHRHNSFNNNVTRSPSLTQRKLAAEFRPSSPLVGGSPVSTTETHQTVITKNSWLDAARESTNKFKLNGSPLPLVWVLVEDNVIPPNAVPFGEDKNGSQLYIARALLEVGCFSQGYHNSDLPYLSGWAL</sequence>
<dbReference type="OrthoDB" id="2142040at2759"/>
<evidence type="ECO:0000313" key="1">
    <source>
        <dbReference type="EMBL" id="KAG1791041.1"/>
    </source>
</evidence>
<organism evidence="1 2">
    <name type="scientific">Suillus plorans</name>
    <dbReference type="NCBI Taxonomy" id="116603"/>
    <lineage>
        <taxon>Eukaryota</taxon>
        <taxon>Fungi</taxon>
        <taxon>Dikarya</taxon>
        <taxon>Basidiomycota</taxon>
        <taxon>Agaricomycotina</taxon>
        <taxon>Agaricomycetes</taxon>
        <taxon>Agaricomycetidae</taxon>
        <taxon>Boletales</taxon>
        <taxon>Suillineae</taxon>
        <taxon>Suillaceae</taxon>
        <taxon>Suillus</taxon>
    </lineage>
</organism>
<dbReference type="AlphaFoldDB" id="A0A9P7ALL2"/>
<proteinExistence type="predicted"/>
<gene>
    <name evidence="1" type="ORF">HD556DRAFT_662811</name>
</gene>
<name>A0A9P7ALL2_9AGAM</name>
<dbReference type="EMBL" id="JABBWE010000045">
    <property type="protein sequence ID" value="KAG1791041.1"/>
    <property type="molecule type" value="Genomic_DNA"/>
</dbReference>
<dbReference type="GeneID" id="64604999"/>
<protein>
    <submittedName>
        <fullName evidence="1">Uncharacterized protein</fullName>
    </submittedName>
</protein>
<dbReference type="Proteomes" id="UP000719766">
    <property type="component" value="Unassembled WGS sequence"/>
</dbReference>
<reference evidence="1" key="1">
    <citation type="journal article" date="2020" name="New Phytol.">
        <title>Comparative genomics reveals dynamic genome evolution in host specialist ectomycorrhizal fungi.</title>
        <authorList>
            <person name="Lofgren L.A."/>
            <person name="Nguyen N.H."/>
            <person name="Vilgalys R."/>
            <person name="Ruytinx J."/>
            <person name="Liao H.L."/>
            <person name="Branco S."/>
            <person name="Kuo A."/>
            <person name="LaButti K."/>
            <person name="Lipzen A."/>
            <person name="Andreopoulos W."/>
            <person name="Pangilinan J."/>
            <person name="Riley R."/>
            <person name="Hundley H."/>
            <person name="Na H."/>
            <person name="Barry K."/>
            <person name="Grigoriev I.V."/>
            <person name="Stajich J.E."/>
            <person name="Kennedy P.G."/>
        </authorList>
    </citation>
    <scope>NUCLEOTIDE SEQUENCE</scope>
    <source>
        <strain evidence="1">S12</strain>
    </source>
</reference>
<comment type="caution">
    <text evidence="1">The sequence shown here is derived from an EMBL/GenBank/DDBJ whole genome shotgun (WGS) entry which is preliminary data.</text>
</comment>
<evidence type="ECO:0000313" key="2">
    <source>
        <dbReference type="Proteomes" id="UP000719766"/>
    </source>
</evidence>
<accession>A0A9P7ALL2</accession>